<dbReference type="EMBL" id="ML209107">
    <property type="protein sequence ID" value="TFK59012.1"/>
    <property type="molecule type" value="Genomic_DNA"/>
</dbReference>
<evidence type="ECO:0000313" key="1">
    <source>
        <dbReference type="EMBL" id="TFK59012.1"/>
    </source>
</evidence>
<organism evidence="1 2">
    <name type="scientific">Pluteus cervinus</name>
    <dbReference type="NCBI Taxonomy" id="181527"/>
    <lineage>
        <taxon>Eukaryota</taxon>
        <taxon>Fungi</taxon>
        <taxon>Dikarya</taxon>
        <taxon>Basidiomycota</taxon>
        <taxon>Agaricomycotina</taxon>
        <taxon>Agaricomycetes</taxon>
        <taxon>Agaricomycetidae</taxon>
        <taxon>Agaricales</taxon>
        <taxon>Pluteineae</taxon>
        <taxon>Pluteaceae</taxon>
        <taxon>Pluteus</taxon>
    </lineage>
</organism>
<proteinExistence type="predicted"/>
<name>A0ACD2ZZX6_9AGAR</name>
<accession>A0ACD2ZZX6</accession>
<dbReference type="Proteomes" id="UP000308600">
    <property type="component" value="Unassembled WGS sequence"/>
</dbReference>
<reference evidence="1 2" key="1">
    <citation type="journal article" date="2019" name="Nat. Ecol. Evol.">
        <title>Megaphylogeny resolves global patterns of mushroom evolution.</title>
        <authorList>
            <person name="Varga T."/>
            <person name="Krizsan K."/>
            <person name="Foldi C."/>
            <person name="Dima B."/>
            <person name="Sanchez-Garcia M."/>
            <person name="Sanchez-Ramirez S."/>
            <person name="Szollosi G.J."/>
            <person name="Szarkandi J.G."/>
            <person name="Papp V."/>
            <person name="Albert L."/>
            <person name="Andreopoulos W."/>
            <person name="Angelini C."/>
            <person name="Antonin V."/>
            <person name="Barry K.W."/>
            <person name="Bougher N.L."/>
            <person name="Buchanan P."/>
            <person name="Buyck B."/>
            <person name="Bense V."/>
            <person name="Catcheside P."/>
            <person name="Chovatia M."/>
            <person name="Cooper J."/>
            <person name="Damon W."/>
            <person name="Desjardin D."/>
            <person name="Finy P."/>
            <person name="Geml J."/>
            <person name="Haridas S."/>
            <person name="Hughes K."/>
            <person name="Justo A."/>
            <person name="Karasinski D."/>
            <person name="Kautmanova I."/>
            <person name="Kiss B."/>
            <person name="Kocsube S."/>
            <person name="Kotiranta H."/>
            <person name="LaButti K.M."/>
            <person name="Lechner B.E."/>
            <person name="Liimatainen K."/>
            <person name="Lipzen A."/>
            <person name="Lukacs Z."/>
            <person name="Mihaltcheva S."/>
            <person name="Morgado L.N."/>
            <person name="Niskanen T."/>
            <person name="Noordeloos M.E."/>
            <person name="Ohm R.A."/>
            <person name="Ortiz-Santana B."/>
            <person name="Ovrebo C."/>
            <person name="Racz N."/>
            <person name="Riley R."/>
            <person name="Savchenko A."/>
            <person name="Shiryaev A."/>
            <person name="Soop K."/>
            <person name="Spirin V."/>
            <person name="Szebenyi C."/>
            <person name="Tomsovsky M."/>
            <person name="Tulloss R.E."/>
            <person name="Uehling J."/>
            <person name="Grigoriev I.V."/>
            <person name="Vagvolgyi C."/>
            <person name="Papp T."/>
            <person name="Martin F.M."/>
            <person name="Miettinen O."/>
            <person name="Hibbett D.S."/>
            <person name="Nagy L.G."/>
        </authorList>
    </citation>
    <scope>NUCLEOTIDE SEQUENCE [LARGE SCALE GENOMIC DNA]</scope>
    <source>
        <strain evidence="1 2">NL-1719</strain>
    </source>
</reference>
<evidence type="ECO:0000313" key="2">
    <source>
        <dbReference type="Proteomes" id="UP000308600"/>
    </source>
</evidence>
<protein>
    <submittedName>
        <fullName evidence="1">Uncharacterized protein</fullName>
    </submittedName>
</protein>
<gene>
    <name evidence="1" type="ORF">BDN72DRAFT_851498</name>
</gene>
<sequence>MPVLKKMKSSSGKGKRPVVLTAEESANLRELKRINKSLKKEKILAHDPLKDLPYQYKSSSDWQHRPPRFSFGFLFTYKELNEYHESEKALPRQNPEDPLFIPGLVADHFSKLLQTRLMVERAPCGRDHDILFTIATSNASPIPRDEKERVVKWLQDKFTRPPGWWLMVDEEDLKDTYRIPERRVWE</sequence>
<keyword evidence="2" id="KW-1185">Reference proteome</keyword>